<evidence type="ECO:0000256" key="8">
    <source>
        <dbReference type="ARBA" id="ARBA00022842"/>
    </source>
</evidence>
<dbReference type="PROSITE" id="PS00893">
    <property type="entry name" value="NUDIX_BOX"/>
    <property type="match status" value="1"/>
</dbReference>
<keyword evidence="6" id="KW-0479">Metal-binding</keyword>
<dbReference type="GO" id="GO:0000298">
    <property type="term" value="F:endopolyphosphatase activity"/>
    <property type="evidence" value="ECO:0007669"/>
    <property type="project" value="TreeGrafter"/>
</dbReference>
<reference evidence="11" key="1">
    <citation type="submission" date="2020-07" db="EMBL/GenBank/DDBJ databases">
        <title>Multicomponent nature underlies the extraordinary mechanical properties of spider dragline silk.</title>
        <authorList>
            <person name="Kono N."/>
            <person name="Nakamura H."/>
            <person name="Mori M."/>
            <person name="Yoshida Y."/>
            <person name="Ohtoshi R."/>
            <person name="Malay A.D."/>
            <person name="Moran D.A.P."/>
            <person name="Tomita M."/>
            <person name="Numata K."/>
            <person name="Arakawa K."/>
        </authorList>
    </citation>
    <scope>NUCLEOTIDE SEQUENCE</scope>
</reference>
<dbReference type="SUPFAM" id="SSF55811">
    <property type="entry name" value="Nudix"/>
    <property type="match status" value="1"/>
</dbReference>
<organism evidence="11 12">
    <name type="scientific">Trichonephila clavata</name>
    <name type="common">Joro spider</name>
    <name type="synonym">Nephila clavata</name>
    <dbReference type="NCBI Taxonomy" id="2740835"/>
    <lineage>
        <taxon>Eukaryota</taxon>
        <taxon>Metazoa</taxon>
        <taxon>Ecdysozoa</taxon>
        <taxon>Arthropoda</taxon>
        <taxon>Chelicerata</taxon>
        <taxon>Arachnida</taxon>
        <taxon>Araneae</taxon>
        <taxon>Araneomorphae</taxon>
        <taxon>Entelegynae</taxon>
        <taxon>Araneoidea</taxon>
        <taxon>Nephilidae</taxon>
        <taxon>Trichonephila</taxon>
    </lineage>
</organism>
<dbReference type="GO" id="GO:0046872">
    <property type="term" value="F:metal ion binding"/>
    <property type="evidence" value="ECO:0007669"/>
    <property type="project" value="UniProtKB-KW"/>
</dbReference>
<dbReference type="FunFam" id="3.90.79.10:FF:000002">
    <property type="entry name" value="diphosphoinositol polyphosphate phosphohydrolase 1"/>
    <property type="match status" value="1"/>
</dbReference>
<comment type="similarity">
    <text evidence="3">Belongs to the Nudix hydrolase family. DIPP subfamily.</text>
</comment>
<comment type="caution">
    <text evidence="11">The sequence shown here is derived from an EMBL/GenBank/DDBJ whole genome shotgun (WGS) entry which is preliminary data.</text>
</comment>
<dbReference type="GO" id="GO:0034431">
    <property type="term" value="F:bis(5'-adenosyl)-hexaphosphatase activity"/>
    <property type="evidence" value="ECO:0007669"/>
    <property type="project" value="TreeGrafter"/>
</dbReference>
<dbReference type="GO" id="GO:0008486">
    <property type="term" value="F:diphosphoinositol-polyphosphate diphosphatase activity"/>
    <property type="evidence" value="ECO:0007669"/>
    <property type="project" value="UniProtKB-EC"/>
</dbReference>
<evidence type="ECO:0000259" key="10">
    <source>
        <dbReference type="PROSITE" id="PS51462"/>
    </source>
</evidence>
<evidence type="ECO:0000256" key="1">
    <source>
        <dbReference type="ARBA" id="ARBA00001946"/>
    </source>
</evidence>
<dbReference type="InterPro" id="IPR015797">
    <property type="entry name" value="NUDIX_hydrolase-like_dom_sf"/>
</dbReference>
<dbReference type="OrthoDB" id="2011998at2759"/>
<keyword evidence="5" id="KW-0963">Cytoplasm</keyword>
<dbReference type="EC" id="3.6.1.52" evidence="4"/>
<evidence type="ECO:0000256" key="3">
    <source>
        <dbReference type="ARBA" id="ARBA00008266"/>
    </source>
</evidence>
<name>A0A8X6IM98_TRICU</name>
<sequence length="184" mass="20819">MRGCYIFISGENQSNPEPALLRSDPALFVSLLLQSIEKPNSTRTYDEDGFRRRAACLCVKDEQETEVLLVTSSRAPERWIVPGGGLEPNEEPSVAAIREVVEEAGVRGHLGRCLGTFENPERKHRTSVFVLVVTEELDEWEDSKSIGRRKRKWFPVEEALGLLSIHKPVQCSYLKLLTRNDKVP</sequence>
<dbReference type="InterPro" id="IPR020084">
    <property type="entry name" value="NUDIX_hydrolase_CS"/>
</dbReference>
<dbReference type="GO" id="GO:1901907">
    <property type="term" value="P:diadenosine pentaphosphate catabolic process"/>
    <property type="evidence" value="ECO:0007669"/>
    <property type="project" value="TreeGrafter"/>
</dbReference>
<keyword evidence="8" id="KW-0460">Magnesium</keyword>
<evidence type="ECO:0000256" key="4">
    <source>
        <dbReference type="ARBA" id="ARBA00012527"/>
    </source>
</evidence>
<accession>A0A8X6IM98</accession>
<proteinExistence type="inferred from homology"/>
<evidence type="ECO:0000256" key="5">
    <source>
        <dbReference type="ARBA" id="ARBA00022490"/>
    </source>
</evidence>
<dbReference type="AlphaFoldDB" id="A0A8X6IM98"/>
<gene>
    <name evidence="11" type="primary">Nudt3</name>
    <name evidence="11" type="ORF">TNCT_453761</name>
</gene>
<dbReference type="GO" id="GO:0071543">
    <property type="term" value="P:diphosphoinositol polyphosphate metabolic process"/>
    <property type="evidence" value="ECO:0007669"/>
    <property type="project" value="TreeGrafter"/>
</dbReference>
<comment type="subcellular location">
    <subcellularLocation>
        <location evidence="2">Cytoplasm</location>
    </subcellularLocation>
</comment>
<dbReference type="InterPro" id="IPR047198">
    <property type="entry name" value="DDP-like_NUDIX"/>
</dbReference>
<keyword evidence="12" id="KW-1185">Reference proteome</keyword>
<dbReference type="EMBL" id="BMAO01004817">
    <property type="protein sequence ID" value="GFQ97202.1"/>
    <property type="molecule type" value="Genomic_DNA"/>
</dbReference>
<evidence type="ECO:0000256" key="2">
    <source>
        <dbReference type="ARBA" id="ARBA00004496"/>
    </source>
</evidence>
<dbReference type="GO" id="GO:1901911">
    <property type="term" value="P:adenosine 5'-(hexahydrogen pentaphosphate) catabolic process"/>
    <property type="evidence" value="ECO:0007669"/>
    <property type="project" value="TreeGrafter"/>
</dbReference>
<dbReference type="GO" id="GO:0005634">
    <property type="term" value="C:nucleus"/>
    <property type="evidence" value="ECO:0007669"/>
    <property type="project" value="TreeGrafter"/>
</dbReference>
<feature type="domain" description="Nudix hydrolase" evidence="10">
    <location>
        <begin position="50"/>
        <end position="176"/>
    </location>
</feature>
<dbReference type="Pfam" id="PF00293">
    <property type="entry name" value="NUDIX"/>
    <property type="match status" value="1"/>
</dbReference>
<dbReference type="PANTHER" id="PTHR12629">
    <property type="entry name" value="DIPHOSPHOINOSITOL POLYPHOSPHATE PHOSPHOHYDROLASE"/>
    <property type="match status" value="1"/>
</dbReference>
<dbReference type="PROSITE" id="PS51462">
    <property type="entry name" value="NUDIX"/>
    <property type="match status" value="1"/>
</dbReference>
<evidence type="ECO:0000313" key="11">
    <source>
        <dbReference type="EMBL" id="GFQ97202.1"/>
    </source>
</evidence>
<evidence type="ECO:0000313" key="12">
    <source>
        <dbReference type="Proteomes" id="UP000887116"/>
    </source>
</evidence>
<dbReference type="CDD" id="cd04666">
    <property type="entry name" value="NUDIX_DIPP2_like_Nudt4"/>
    <property type="match status" value="1"/>
</dbReference>
<dbReference type="GO" id="GO:1901909">
    <property type="term" value="P:diadenosine hexaphosphate catabolic process"/>
    <property type="evidence" value="ECO:0007669"/>
    <property type="project" value="TreeGrafter"/>
</dbReference>
<protein>
    <recommendedName>
        <fullName evidence="4">diphosphoinositol-polyphosphate diphosphatase</fullName>
        <ecNumber evidence="4">3.6.1.52</ecNumber>
    </recommendedName>
</protein>
<evidence type="ECO:0000256" key="9">
    <source>
        <dbReference type="ARBA" id="ARBA00033994"/>
    </source>
</evidence>
<dbReference type="GO" id="GO:0005737">
    <property type="term" value="C:cytoplasm"/>
    <property type="evidence" value="ECO:0007669"/>
    <property type="project" value="UniProtKB-SubCell"/>
</dbReference>
<evidence type="ECO:0000256" key="7">
    <source>
        <dbReference type="ARBA" id="ARBA00022801"/>
    </source>
</evidence>
<evidence type="ECO:0000256" key="6">
    <source>
        <dbReference type="ARBA" id="ARBA00022723"/>
    </source>
</evidence>
<dbReference type="InterPro" id="IPR000086">
    <property type="entry name" value="NUDIX_hydrolase_dom"/>
</dbReference>
<dbReference type="GO" id="GO:0034432">
    <property type="term" value="F:bis(5'-adenosyl)-pentaphosphatase activity"/>
    <property type="evidence" value="ECO:0007669"/>
    <property type="project" value="TreeGrafter"/>
</dbReference>
<comment type="catalytic activity">
    <reaction evidence="9">
        <text>diphospho-myo-inositol polyphosphate + H2O = myo-inositol polyphosphate + phosphate.</text>
        <dbReference type="EC" id="3.6.1.52"/>
    </reaction>
</comment>
<dbReference type="Gene3D" id="3.90.79.10">
    <property type="entry name" value="Nucleoside Triphosphate Pyrophosphohydrolase"/>
    <property type="match status" value="1"/>
</dbReference>
<dbReference type="Proteomes" id="UP000887116">
    <property type="component" value="Unassembled WGS sequence"/>
</dbReference>
<dbReference type="PANTHER" id="PTHR12629:SF0">
    <property type="entry name" value="DIPHOSPHOINOSITOL-POLYPHOSPHATE DIPHOSPHATASE"/>
    <property type="match status" value="1"/>
</dbReference>
<keyword evidence="7" id="KW-0378">Hydrolase</keyword>
<comment type="cofactor">
    <cofactor evidence="1">
        <name>Mg(2+)</name>
        <dbReference type="ChEBI" id="CHEBI:18420"/>
    </cofactor>
</comment>